<dbReference type="InterPro" id="IPR001387">
    <property type="entry name" value="Cro/C1-type_HTH"/>
</dbReference>
<keyword evidence="1" id="KW-0238">DNA-binding</keyword>
<evidence type="ECO:0000313" key="2">
    <source>
        <dbReference type="EMBL" id="QDJ14981.1"/>
    </source>
</evidence>
<sequence length="114" mass="12981">MKVEQQITQTLGKTIARYRKLAGLTQAEVAEHLGIGIDAVSRMERGSIVINVVRLFELATLFNCDVADLVTESSPRITDQLLYLNKLIKALPLNDRNELIFLIKQLIEWKNNHH</sequence>
<dbReference type="Gene3D" id="1.10.260.40">
    <property type="entry name" value="lambda repressor-like DNA-binding domains"/>
    <property type="match status" value="1"/>
</dbReference>
<accession>A0A8E3MGP6</accession>
<protein>
    <submittedName>
        <fullName evidence="2">Transcriptional regulator</fullName>
    </submittedName>
</protein>
<gene>
    <name evidence="2" type="ORF">CEP48_05870</name>
</gene>
<dbReference type="AlphaFoldDB" id="A0A8E3MGP6"/>
<dbReference type="PANTHER" id="PTHR46558">
    <property type="entry name" value="TRACRIPTIONAL REGULATORY PROTEIN-RELATED-RELATED"/>
    <property type="match status" value="1"/>
</dbReference>
<dbReference type="GO" id="GO:0003677">
    <property type="term" value="F:DNA binding"/>
    <property type="evidence" value="ECO:0007669"/>
    <property type="project" value="UniProtKB-KW"/>
</dbReference>
<evidence type="ECO:0000313" key="3">
    <source>
        <dbReference type="Proteomes" id="UP000955338"/>
    </source>
</evidence>
<dbReference type="SUPFAM" id="SSF47413">
    <property type="entry name" value="lambda repressor-like DNA-binding domains"/>
    <property type="match status" value="1"/>
</dbReference>
<reference evidence="2" key="1">
    <citation type="submission" date="2017-06" db="EMBL/GenBank/DDBJ databases">
        <title>Genome sequencing of pathogenic and non-pathogenic strains within Bisgaard taxon 40.</title>
        <authorList>
            <person name="Ladner J.T."/>
            <person name="Lovett S.P."/>
            <person name="Koroleva G."/>
            <person name="Lorch J.M."/>
        </authorList>
    </citation>
    <scope>NUCLEOTIDE SEQUENCE</scope>
    <source>
        <strain evidence="2">27576-1-I1</strain>
    </source>
</reference>
<evidence type="ECO:0000256" key="1">
    <source>
        <dbReference type="ARBA" id="ARBA00023125"/>
    </source>
</evidence>
<dbReference type="InterPro" id="IPR010982">
    <property type="entry name" value="Lambda_DNA-bd_dom_sf"/>
</dbReference>
<dbReference type="PROSITE" id="PS50943">
    <property type="entry name" value="HTH_CROC1"/>
    <property type="match status" value="1"/>
</dbReference>
<dbReference type="PANTHER" id="PTHR46558:SF4">
    <property type="entry name" value="DNA-BIDING PHAGE PROTEIN"/>
    <property type="match status" value="1"/>
</dbReference>
<dbReference type="RefSeq" id="WP_261920499.1">
    <property type="nucleotide sequence ID" value="NZ_CP022010.1"/>
</dbReference>
<dbReference type="Proteomes" id="UP000955338">
    <property type="component" value="Chromosome"/>
</dbReference>
<dbReference type="CDD" id="cd00093">
    <property type="entry name" value="HTH_XRE"/>
    <property type="match status" value="1"/>
</dbReference>
<keyword evidence="3" id="KW-1185">Reference proteome</keyword>
<dbReference type="Pfam" id="PF01381">
    <property type="entry name" value="HTH_3"/>
    <property type="match status" value="1"/>
</dbReference>
<proteinExistence type="predicted"/>
<organism evidence="2 3">
    <name type="scientific">Mergibacter septicus</name>
    <dbReference type="NCBI Taxonomy" id="221402"/>
    <lineage>
        <taxon>Bacteria</taxon>
        <taxon>Pseudomonadati</taxon>
        <taxon>Pseudomonadota</taxon>
        <taxon>Gammaproteobacteria</taxon>
        <taxon>Pasteurellales</taxon>
        <taxon>Pasteurellaceae</taxon>
        <taxon>Mergibacter</taxon>
    </lineage>
</organism>
<name>A0A8E3MGP6_9PAST</name>
<dbReference type="SMART" id="SM00530">
    <property type="entry name" value="HTH_XRE"/>
    <property type="match status" value="1"/>
</dbReference>
<dbReference type="EMBL" id="CP022011">
    <property type="protein sequence ID" value="QDJ14981.1"/>
    <property type="molecule type" value="Genomic_DNA"/>
</dbReference>